<organism evidence="9 10">
    <name type="scientific">Electrophorus voltai</name>
    <dbReference type="NCBI Taxonomy" id="2609070"/>
    <lineage>
        <taxon>Eukaryota</taxon>
        <taxon>Metazoa</taxon>
        <taxon>Chordata</taxon>
        <taxon>Craniata</taxon>
        <taxon>Vertebrata</taxon>
        <taxon>Euteleostomi</taxon>
        <taxon>Actinopterygii</taxon>
        <taxon>Neopterygii</taxon>
        <taxon>Teleostei</taxon>
        <taxon>Ostariophysi</taxon>
        <taxon>Gymnotiformes</taxon>
        <taxon>Gymnotoidei</taxon>
        <taxon>Gymnotidae</taxon>
        <taxon>Electrophorus</taxon>
    </lineage>
</organism>
<accession>A0AAD8ZQ00</accession>
<feature type="domain" description="Ig-like" evidence="8">
    <location>
        <begin position="137"/>
        <end position="193"/>
    </location>
</feature>
<dbReference type="EMBL" id="JAROKS010000006">
    <property type="protein sequence ID" value="KAK1802780.1"/>
    <property type="molecule type" value="Genomic_DNA"/>
</dbReference>
<dbReference type="GO" id="GO:0016020">
    <property type="term" value="C:membrane"/>
    <property type="evidence" value="ECO:0007669"/>
    <property type="project" value="UniProtKB-SubCell"/>
</dbReference>
<dbReference type="InterPro" id="IPR015631">
    <property type="entry name" value="CD2/SLAM_rcpt"/>
</dbReference>
<dbReference type="InterPro" id="IPR036179">
    <property type="entry name" value="Ig-like_dom_sf"/>
</dbReference>
<gene>
    <name evidence="9" type="ORF">P4O66_021319</name>
</gene>
<keyword evidence="10" id="KW-1185">Reference proteome</keyword>
<feature type="signal peptide" evidence="7">
    <location>
        <begin position="1"/>
        <end position="22"/>
    </location>
</feature>
<feature type="chain" id="PRO_5042074930" description="Ig-like domain-containing protein" evidence="7">
    <location>
        <begin position="23"/>
        <end position="345"/>
    </location>
</feature>
<feature type="transmembrane region" description="Helical" evidence="6">
    <location>
        <begin position="209"/>
        <end position="235"/>
    </location>
</feature>
<evidence type="ECO:0000313" key="9">
    <source>
        <dbReference type="EMBL" id="KAK1802780.1"/>
    </source>
</evidence>
<evidence type="ECO:0000256" key="4">
    <source>
        <dbReference type="ARBA" id="ARBA00023180"/>
    </source>
</evidence>
<dbReference type="PROSITE" id="PS50835">
    <property type="entry name" value="IG_LIKE"/>
    <property type="match status" value="1"/>
</dbReference>
<comment type="caution">
    <text evidence="9">The sequence shown here is derived from an EMBL/GenBank/DDBJ whole genome shotgun (WGS) entry which is preliminary data.</text>
</comment>
<keyword evidence="2 7" id="KW-0732">Signal</keyword>
<evidence type="ECO:0000256" key="5">
    <source>
        <dbReference type="SAM" id="MobiDB-lite"/>
    </source>
</evidence>
<feature type="region of interest" description="Disordered" evidence="5">
    <location>
        <begin position="254"/>
        <end position="345"/>
    </location>
</feature>
<reference evidence="9" key="1">
    <citation type="submission" date="2023-03" db="EMBL/GenBank/DDBJ databases">
        <title>Electrophorus voltai genome.</title>
        <authorList>
            <person name="Bian C."/>
        </authorList>
    </citation>
    <scope>NUCLEOTIDE SEQUENCE</scope>
    <source>
        <strain evidence="9">CB-2022</strain>
        <tissue evidence="9">Muscle</tissue>
    </source>
</reference>
<dbReference type="PANTHER" id="PTHR12080">
    <property type="entry name" value="SIGNALING LYMPHOCYTIC ACTIVATION MOLECULE"/>
    <property type="match status" value="1"/>
</dbReference>
<dbReference type="InterPro" id="IPR007110">
    <property type="entry name" value="Ig-like_dom"/>
</dbReference>
<sequence length="345" mass="39302">MKSKDCVIVIFFYSVLIISSKASKNCNYTKLEEESVTFELLYKSPEKMKDIKWKHEQSNTIVARRNKGQISNVWGEIAENGSLNIKQIKRIYNGSFTVDAYDEFGSLLLKATTILCVYEKILKPAVNFTCAKGRPKLTCEFKNNKELTIIWRKDGKEFRRGTSDQEQVIKTENGKYQCTVSNPAHNDTSKEITTDCSTNESDKLFGFDFWVMVALLAGGGGLVILLIILLITCAWQRCKQQEKRQQDIEELRLNHLQNPPPYADQRSKQTARGQPAPPLPLDEADDYINNPAEVLLQTQTKTKGQGRGRPPPPPIDEDEEPPPLPQPRKKAPRARKSQEPRYLQQ</sequence>
<keyword evidence="4" id="KW-0325">Glycoprotein</keyword>
<dbReference type="CDD" id="cd00096">
    <property type="entry name" value="Ig"/>
    <property type="match status" value="1"/>
</dbReference>
<evidence type="ECO:0000313" key="10">
    <source>
        <dbReference type="Proteomes" id="UP001239994"/>
    </source>
</evidence>
<dbReference type="SUPFAM" id="SSF48726">
    <property type="entry name" value="Immunoglobulin"/>
    <property type="match status" value="2"/>
</dbReference>
<evidence type="ECO:0000256" key="3">
    <source>
        <dbReference type="ARBA" id="ARBA00023136"/>
    </source>
</evidence>
<evidence type="ECO:0000256" key="2">
    <source>
        <dbReference type="ARBA" id="ARBA00022729"/>
    </source>
</evidence>
<dbReference type="InterPro" id="IPR013783">
    <property type="entry name" value="Ig-like_fold"/>
</dbReference>
<proteinExistence type="predicted"/>
<dbReference type="Proteomes" id="UP001239994">
    <property type="component" value="Unassembled WGS sequence"/>
</dbReference>
<dbReference type="Pfam" id="PF13895">
    <property type="entry name" value="Ig_2"/>
    <property type="match status" value="1"/>
</dbReference>
<comment type="subcellular location">
    <subcellularLocation>
        <location evidence="1">Membrane</location>
    </subcellularLocation>
</comment>
<dbReference type="AlphaFoldDB" id="A0AAD8ZQ00"/>
<keyword evidence="6" id="KW-1133">Transmembrane helix</keyword>
<name>A0AAD8ZQ00_9TELE</name>
<keyword evidence="6" id="KW-0812">Transmembrane</keyword>
<evidence type="ECO:0000256" key="1">
    <source>
        <dbReference type="ARBA" id="ARBA00004370"/>
    </source>
</evidence>
<evidence type="ECO:0000259" key="8">
    <source>
        <dbReference type="PROSITE" id="PS50835"/>
    </source>
</evidence>
<evidence type="ECO:0000256" key="6">
    <source>
        <dbReference type="SAM" id="Phobius"/>
    </source>
</evidence>
<dbReference type="Gene3D" id="2.60.40.10">
    <property type="entry name" value="Immunoglobulins"/>
    <property type="match status" value="2"/>
</dbReference>
<evidence type="ECO:0000256" key="7">
    <source>
        <dbReference type="SAM" id="SignalP"/>
    </source>
</evidence>
<keyword evidence="3 6" id="KW-0472">Membrane</keyword>
<protein>
    <recommendedName>
        <fullName evidence="8">Ig-like domain-containing protein</fullName>
    </recommendedName>
</protein>
<dbReference type="PANTHER" id="PTHR12080:SF55">
    <property type="entry name" value="LYMPHOCYTE FUNCTION-ASSOCIATED ANTIGEN 3"/>
    <property type="match status" value="1"/>
</dbReference>